<accession>A0A1H6JWD8</accession>
<protein>
    <submittedName>
        <fullName evidence="3">Heavy metal transporter</fullName>
    </submittedName>
</protein>
<dbReference type="InterPro" id="IPR017969">
    <property type="entry name" value="Heavy-metal-associated_CS"/>
</dbReference>
<dbReference type="Proteomes" id="UP000198988">
    <property type="component" value="Unassembled WGS sequence"/>
</dbReference>
<organism evidence="3 6">
    <name type="scientific">Bathymodiolus azoricus thioautotrophic gill symbiont</name>
    <dbReference type="NCBI Taxonomy" id="235205"/>
    <lineage>
        <taxon>Bacteria</taxon>
        <taxon>Pseudomonadati</taxon>
        <taxon>Pseudomonadota</taxon>
        <taxon>Gammaproteobacteria</taxon>
        <taxon>sulfur-oxidizing symbionts</taxon>
    </lineage>
</organism>
<dbReference type="EMBL" id="CDSC02000070">
    <property type="protein sequence ID" value="SEH64317.1"/>
    <property type="molecule type" value="Genomic_DNA"/>
</dbReference>
<evidence type="ECO:0000259" key="2">
    <source>
        <dbReference type="Pfam" id="PF00403"/>
    </source>
</evidence>
<evidence type="ECO:0000313" key="3">
    <source>
        <dbReference type="EMBL" id="SEH64317.1"/>
    </source>
</evidence>
<dbReference type="Proteomes" id="UP000198559">
    <property type="component" value="Unassembled WGS sequence"/>
</dbReference>
<gene>
    <name evidence="3" type="ORF">BAZSYMA_ACONTIG00005_7</name>
    <name evidence="4" type="ORF">BAZSYMB_SCAFFOLD00012_24</name>
</gene>
<name>A0A1H6JWD8_9GAMM</name>
<dbReference type="Gene3D" id="3.30.70.100">
    <property type="match status" value="1"/>
</dbReference>
<dbReference type="SUPFAM" id="SSF55008">
    <property type="entry name" value="HMA, heavy metal-associated domain"/>
    <property type="match status" value="1"/>
</dbReference>
<dbReference type="PROSITE" id="PS01047">
    <property type="entry name" value="HMA_1"/>
    <property type="match status" value="1"/>
</dbReference>
<evidence type="ECO:0000313" key="4">
    <source>
        <dbReference type="EMBL" id="SEH81259.1"/>
    </source>
</evidence>
<reference evidence="5 6" key="1">
    <citation type="submission" date="2016-06" db="EMBL/GenBank/DDBJ databases">
        <authorList>
            <person name="Petersen J."/>
            <person name="Sayavedra L."/>
        </authorList>
    </citation>
    <scope>NUCLEOTIDE SEQUENCE [LARGE SCALE GENOMIC DNA]</scope>
    <source>
        <strain evidence="6">BazSymA</strain>
        <strain evidence="5">BazSymB</strain>
    </source>
</reference>
<reference evidence="3" key="2">
    <citation type="submission" date="2016-06" db="EMBL/GenBank/DDBJ databases">
        <authorList>
            <person name="Olsen C.W."/>
            <person name="Carey S."/>
            <person name="Hinshaw L."/>
            <person name="Karasin A.I."/>
        </authorList>
    </citation>
    <scope>NUCLEOTIDE SEQUENCE [LARGE SCALE GENOMIC DNA]</scope>
    <source>
        <strain evidence="3">BazSymA</strain>
        <strain evidence="4">BazSymB</strain>
    </source>
</reference>
<evidence type="ECO:0000313" key="6">
    <source>
        <dbReference type="Proteomes" id="UP000198988"/>
    </source>
</evidence>
<evidence type="ECO:0000313" key="5">
    <source>
        <dbReference type="Proteomes" id="UP000198559"/>
    </source>
</evidence>
<dbReference type="EMBL" id="CVUD02000158">
    <property type="protein sequence ID" value="SEH81259.1"/>
    <property type="molecule type" value="Genomic_DNA"/>
</dbReference>
<dbReference type="Pfam" id="PF00403">
    <property type="entry name" value="HMA"/>
    <property type="match status" value="1"/>
</dbReference>
<feature type="domain" description="HMA" evidence="2">
    <location>
        <begin position="13"/>
        <end position="61"/>
    </location>
</feature>
<keyword evidence="1" id="KW-0479">Metal-binding</keyword>
<sequence>MTLIILKENVMNITVENIKCGGCAGTITKKLNAEFNTDSVKVEVEQGVVNINIEDNKRDEVTKVLLGLGYPETDSVHGLSSAKAKAKSFVSCAIGKMDK</sequence>
<proteinExistence type="predicted"/>
<dbReference type="STRING" id="235205.BAZSYMB_SCAFFOLD00012_24"/>
<dbReference type="InterPro" id="IPR006121">
    <property type="entry name" value="HMA_dom"/>
</dbReference>
<dbReference type="GO" id="GO:0046872">
    <property type="term" value="F:metal ion binding"/>
    <property type="evidence" value="ECO:0007669"/>
    <property type="project" value="UniProtKB-KW"/>
</dbReference>
<dbReference type="AlphaFoldDB" id="A0A1H6JWD8"/>
<evidence type="ECO:0000256" key="1">
    <source>
        <dbReference type="ARBA" id="ARBA00022723"/>
    </source>
</evidence>
<dbReference type="InterPro" id="IPR036163">
    <property type="entry name" value="HMA_dom_sf"/>
</dbReference>